<protein>
    <recommendedName>
        <fullName evidence="3">Pilus assembly protein CpaE</fullName>
    </recommendedName>
</protein>
<organism evidence="1 2">
    <name type="scientific">Virgisporangium aurantiacum</name>
    <dbReference type="NCBI Taxonomy" id="175570"/>
    <lineage>
        <taxon>Bacteria</taxon>
        <taxon>Bacillati</taxon>
        <taxon>Actinomycetota</taxon>
        <taxon>Actinomycetes</taxon>
        <taxon>Micromonosporales</taxon>
        <taxon>Micromonosporaceae</taxon>
        <taxon>Virgisporangium</taxon>
    </lineage>
</organism>
<sequence length="141" mass="15431">MIRLDLAIRLRDAGVTWQPATGDHFAIPDRDLDDETFVLSDMIVGIHELPRGTVIGFNGTTEWALDDIERDEAIWLPREDQLRDMLGDAFQRLEHDGDGYRVVVDGQPDVLAASPPDAYAAAVLYRLVGTSPSAGEPTAGS</sequence>
<reference evidence="1" key="1">
    <citation type="submission" date="2021-01" db="EMBL/GenBank/DDBJ databases">
        <title>Whole genome shotgun sequence of Virgisporangium aurantiacum NBRC 16421.</title>
        <authorList>
            <person name="Komaki H."/>
            <person name="Tamura T."/>
        </authorList>
    </citation>
    <scope>NUCLEOTIDE SEQUENCE</scope>
    <source>
        <strain evidence="1">NBRC 16421</strain>
    </source>
</reference>
<gene>
    <name evidence="1" type="ORF">Vau01_021900</name>
</gene>
<dbReference type="AlphaFoldDB" id="A0A8J3YZT0"/>
<proteinExistence type="predicted"/>
<evidence type="ECO:0000313" key="2">
    <source>
        <dbReference type="Proteomes" id="UP000612585"/>
    </source>
</evidence>
<name>A0A8J3YZT0_9ACTN</name>
<evidence type="ECO:0008006" key="3">
    <source>
        <dbReference type="Google" id="ProtNLM"/>
    </source>
</evidence>
<accession>A0A8J3YZT0</accession>
<dbReference type="RefSeq" id="WP_203990150.1">
    <property type="nucleotide sequence ID" value="NZ_BOPG01000012.1"/>
</dbReference>
<dbReference type="Proteomes" id="UP000612585">
    <property type="component" value="Unassembled WGS sequence"/>
</dbReference>
<keyword evidence="2" id="KW-1185">Reference proteome</keyword>
<comment type="caution">
    <text evidence="1">The sequence shown here is derived from an EMBL/GenBank/DDBJ whole genome shotgun (WGS) entry which is preliminary data.</text>
</comment>
<evidence type="ECO:0000313" key="1">
    <source>
        <dbReference type="EMBL" id="GIJ54674.1"/>
    </source>
</evidence>
<dbReference type="EMBL" id="BOPG01000012">
    <property type="protein sequence ID" value="GIJ54674.1"/>
    <property type="molecule type" value="Genomic_DNA"/>
</dbReference>